<proteinExistence type="inferred from homology"/>
<dbReference type="InterPro" id="IPR001199">
    <property type="entry name" value="Cyt_B5-like_heme/steroid-bd"/>
</dbReference>
<keyword evidence="3" id="KW-0472">Membrane</keyword>
<evidence type="ECO:0000256" key="2">
    <source>
        <dbReference type="SAM" id="MobiDB-lite"/>
    </source>
</evidence>
<dbReference type="Gene3D" id="3.10.120.10">
    <property type="entry name" value="Cytochrome b5-like heme/steroid binding domain"/>
    <property type="match status" value="1"/>
</dbReference>
<feature type="compositionally biased region" description="Basic and acidic residues" evidence="2">
    <location>
        <begin position="371"/>
        <end position="380"/>
    </location>
</feature>
<name>A0A9P6VYR2_RHOMI</name>
<dbReference type="Pfam" id="PF00173">
    <property type="entry name" value="Cyt-b5"/>
    <property type="match status" value="1"/>
</dbReference>
<organism evidence="5 6">
    <name type="scientific">Rhodotorula mucilaginosa</name>
    <name type="common">Yeast</name>
    <name type="synonym">Rhodotorula rubra</name>
    <dbReference type="NCBI Taxonomy" id="5537"/>
    <lineage>
        <taxon>Eukaryota</taxon>
        <taxon>Fungi</taxon>
        <taxon>Dikarya</taxon>
        <taxon>Basidiomycota</taxon>
        <taxon>Pucciniomycotina</taxon>
        <taxon>Microbotryomycetes</taxon>
        <taxon>Sporidiobolales</taxon>
        <taxon>Sporidiobolaceae</taxon>
        <taxon>Rhodotorula</taxon>
    </lineage>
</organism>
<dbReference type="SUPFAM" id="SSF55856">
    <property type="entry name" value="Cytochrome b5-like heme/steroid binding domain"/>
    <property type="match status" value="1"/>
</dbReference>
<gene>
    <name evidence="5" type="ORF">C6P46_005565</name>
</gene>
<evidence type="ECO:0000313" key="5">
    <source>
        <dbReference type="EMBL" id="KAG0658820.1"/>
    </source>
</evidence>
<feature type="transmembrane region" description="Helical" evidence="3">
    <location>
        <begin position="252"/>
        <end position="279"/>
    </location>
</feature>
<dbReference type="PANTHER" id="PTHR10281">
    <property type="entry name" value="MEMBRANE-ASSOCIATED PROGESTERONE RECEPTOR COMPONENT-RELATED"/>
    <property type="match status" value="1"/>
</dbReference>
<feature type="transmembrane region" description="Helical" evidence="3">
    <location>
        <begin position="224"/>
        <end position="246"/>
    </location>
</feature>
<keyword evidence="3" id="KW-1133">Transmembrane helix</keyword>
<evidence type="ECO:0000259" key="4">
    <source>
        <dbReference type="SMART" id="SM01117"/>
    </source>
</evidence>
<comment type="caution">
    <text evidence="5">The sequence shown here is derived from an EMBL/GenBank/DDBJ whole genome shotgun (WGS) entry which is preliminary data.</text>
</comment>
<keyword evidence="6" id="KW-1185">Reference proteome</keyword>
<dbReference type="Proteomes" id="UP000777482">
    <property type="component" value="Unassembled WGS sequence"/>
</dbReference>
<dbReference type="OrthoDB" id="10257697at2759"/>
<evidence type="ECO:0000256" key="3">
    <source>
        <dbReference type="SAM" id="Phobius"/>
    </source>
</evidence>
<protein>
    <recommendedName>
        <fullName evidence="4">Cytochrome b5 heme-binding domain-containing protein</fullName>
    </recommendedName>
</protein>
<feature type="region of interest" description="Disordered" evidence="2">
    <location>
        <begin position="1"/>
        <end position="25"/>
    </location>
</feature>
<dbReference type="InterPro" id="IPR036400">
    <property type="entry name" value="Cyt_B5-like_heme/steroid_sf"/>
</dbReference>
<evidence type="ECO:0000256" key="1">
    <source>
        <dbReference type="ARBA" id="ARBA00038357"/>
    </source>
</evidence>
<reference evidence="5 6" key="1">
    <citation type="submission" date="2020-11" db="EMBL/GenBank/DDBJ databases">
        <title>Kefir isolates.</title>
        <authorList>
            <person name="Marcisauskas S."/>
            <person name="Kim Y."/>
            <person name="Blasche S."/>
        </authorList>
    </citation>
    <scope>NUCLEOTIDE SEQUENCE [LARGE SCALE GENOMIC DNA]</scope>
    <source>
        <strain evidence="5 6">KR</strain>
    </source>
</reference>
<feature type="region of interest" description="Disordered" evidence="2">
    <location>
        <begin position="295"/>
        <end position="320"/>
    </location>
</feature>
<sequence length="413" mass="45203">MASPTRSASAAVSSRRKTAPPAAKQRKPSAFAQLAKWILLALVTNVALSRALTQSWTWGYDGKWIKPRTYRELVRPSAPVVLSEAQLALHDGTRPDRYPLYLAFDGDVYDISDGGMRNYGPGGAYYQFAGKDAARAFVTGCFKTHLTHDLRGLTQDQLAIVSNWKNFYRNHAKYRHIGTVVHPPIDPSSPIPPPCNDAKAQPGSGKYSSTTRLDPKVASLAQEAAVAVVLCALFLLPVYFLVPYYVQPFVGSVAALVTSLLYVTAFALVLVGALVVALVGEKAYRRFWLGQVPPSPSTDAGTAQANRRVGDAAPDEGPDALRRARRFTREARMDAVAERVIESFEQTSIGRELVRRRNKRNAASSSSRRHLGQERGRDQVGGEAYELSDIGTSRSVSARTTARRRTPPPLPAR</sequence>
<dbReference type="GO" id="GO:0016020">
    <property type="term" value="C:membrane"/>
    <property type="evidence" value="ECO:0007669"/>
    <property type="project" value="TreeGrafter"/>
</dbReference>
<evidence type="ECO:0000313" key="6">
    <source>
        <dbReference type="Proteomes" id="UP000777482"/>
    </source>
</evidence>
<feature type="domain" description="Cytochrome b5 heme-binding" evidence="4">
    <location>
        <begin position="82"/>
        <end position="181"/>
    </location>
</feature>
<dbReference type="SMART" id="SM01117">
    <property type="entry name" value="Cyt-b5"/>
    <property type="match status" value="1"/>
</dbReference>
<dbReference type="InterPro" id="IPR050577">
    <property type="entry name" value="MAPR/NEUFC/NENF-like"/>
</dbReference>
<dbReference type="PANTHER" id="PTHR10281:SF76">
    <property type="entry name" value="CALCUTTA CUP-RELATED"/>
    <property type="match status" value="1"/>
</dbReference>
<comment type="similarity">
    <text evidence="1">Belongs to the cytochrome b5 family. MAPR subfamily.</text>
</comment>
<dbReference type="EMBL" id="PUHQ01000061">
    <property type="protein sequence ID" value="KAG0658820.1"/>
    <property type="molecule type" value="Genomic_DNA"/>
</dbReference>
<dbReference type="GO" id="GO:0012505">
    <property type="term" value="C:endomembrane system"/>
    <property type="evidence" value="ECO:0007669"/>
    <property type="project" value="TreeGrafter"/>
</dbReference>
<feature type="compositionally biased region" description="Low complexity" evidence="2">
    <location>
        <begin position="1"/>
        <end position="13"/>
    </location>
</feature>
<dbReference type="AlphaFoldDB" id="A0A9P6VYR2"/>
<accession>A0A9P6VYR2</accession>
<feature type="region of interest" description="Disordered" evidence="2">
    <location>
        <begin position="355"/>
        <end position="413"/>
    </location>
</feature>
<keyword evidence="3" id="KW-0812">Transmembrane</keyword>